<organism evidence="1 2">
    <name type="scientific">Nannocystis pusilla</name>
    <dbReference type="NCBI Taxonomy" id="889268"/>
    <lineage>
        <taxon>Bacteria</taxon>
        <taxon>Pseudomonadati</taxon>
        <taxon>Myxococcota</taxon>
        <taxon>Polyangia</taxon>
        <taxon>Nannocystales</taxon>
        <taxon>Nannocystaceae</taxon>
        <taxon>Nannocystis</taxon>
    </lineage>
</organism>
<comment type="caution">
    <text evidence="1">The sequence shown here is derived from an EMBL/GenBank/DDBJ whole genome shotgun (WGS) entry which is preliminary data.</text>
</comment>
<dbReference type="EMBL" id="JAPNKE010000002">
    <property type="protein sequence ID" value="MCY1011350.1"/>
    <property type="molecule type" value="Genomic_DNA"/>
</dbReference>
<dbReference type="PROSITE" id="PS51257">
    <property type="entry name" value="PROKAR_LIPOPROTEIN"/>
    <property type="match status" value="1"/>
</dbReference>
<evidence type="ECO:0000313" key="1">
    <source>
        <dbReference type="EMBL" id="MCY1011350.1"/>
    </source>
</evidence>
<gene>
    <name evidence="1" type="ORF">OV079_38485</name>
</gene>
<keyword evidence="2" id="KW-1185">Reference proteome</keyword>
<proteinExistence type="predicted"/>
<reference evidence="1" key="1">
    <citation type="submission" date="2022-11" db="EMBL/GenBank/DDBJ databases">
        <title>Minimal conservation of predation-associated metabolite biosynthetic gene clusters underscores biosynthetic potential of Myxococcota including descriptions for ten novel species: Archangium lansinium sp. nov., Myxococcus landrumus sp. nov., Nannocystis bai.</title>
        <authorList>
            <person name="Ahearne A."/>
            <person name="Stevens C."/>
            <person name="Phillips K."/>
        </authorList>
    </citation>
    <scope>NUCLEOTIDE SEQUENCE</scope>
    <source>
        <strain evidence="1">Na p29</strain>
    </source>
</reference>
<name>A0A9X3J1Q1_9BACT</name>
<protein>
    <submittedName>
        <fullName evidence="1">Uncharacterized protein</fullName>
    </submittedName>
</protein>
<evidence type="ECO:0000313" key="2">
    <source>
        <dbReference type="Proteomes" id="UP001150924"/>
    </source>
</evidence>
<dbReference type="AlphaFoldDB" id="A0A9X3J1Q1"/>
<sequence length="45" mass="4697">MSARELIALGTASQVPTRYRNHMVICCAGTTTACCSTPARGPSGR</sequence>
<dbReference type="Proteomes" id="UP001150924">
    <property type="component" value="Unassembled WGS sequence"/>
</dbReference>
<accession>A0A9X3J1Q1</accession>